<keyword evidence="1" id="KW-0418">Kinase</keyword>
<protein>
    <submittedName>
        <fullName evidence="1">Non-specific serine/threonine protein kinase protein</fullName>
        <ecNumber evidence="1">2.7.11.1</ecNumber>
    </submittedName>
</protein>
<comment type="caution">
    <text evidence="1">The sequence shown here is derived from an EMBL/GenBank/DDBJ whole genome shotgun (WGS) entry which is preliminary data.</text>
</comment>
<sequence length="674" mass="76176">MSPEKAISYLLSVAYISFLTSLNIQLSLGGDSISWGQSLTGDYTRVSKEGHFELGFFSLANRDVLMSNSSSSEIKITENGNLALFSSSKKFAWSSDSTFSLAKSTIAVLLDTSNIVLKNSLNFSAIIWQSFDHPTDTLVPGGWIGINKITSEYQSLTSWKNHEDPSPGQFTTTIDPSSLNQFLLQWNGNEIYWSSGVWNGHVYSSLPGMDQSSNFVSTFIDSNDRNQATLTFNLKVAYTRNVKDQFEQIKQRSKTFCSYPKGFEQLSITEWNLNDWISGCKRMNKLQCNDNDNSTSSEKKEFLAVSSKRLPAGSLPLAINSTEECKLACLKTCSCIGYSYDHQCLIWNRNVLSLSKNSNMGILSIRLSTLDIPSKGHKKKSSRIVIIGLCSGLILIQLRKRQDKRIVLIEGILFQFKYFDLHWMTKNFSEMHGQGGFGSNYKGALPNLTAIAVKQLRSVMYEKVVSYMLNGFLNRHLFNMNGVLLEWKTRYQIIVGVAKGLEYLHKKCKDCIIHCDVKQENIVLDSNFCPKVSDFGMAMLIHKNFSRVLTSTKGQPITAKVDVYSYVWAANKLIEGVVRSLLDEKLAHDTNVEELTIVCKVACWCIQRNEANRPSMRLIVMMLEEVIEMNLAPIPSFLMQLTEEEKKYLPNNVHLLYKDNSKTSSEINKEQKII</sequence>
<keyword evidence="1" id="KW-0723">Serine/threonine-protein kinase</keyword>
<keyword evidence="2" id="KW-1185">Reference proteome</keyword>
<dbReference type="EMBL" id="CM037020">
    <property type="protein sequence ID" value="KAH7670389.1"/>
    <property type="molecule type" value="Genomic_DNA"/>
</dbReference>
<evidence type="ECO:0000313" key="2">
    <source>
        <dbReference type="Proteomes" id="UP000827976"/>
    </source>
</evidence>
<dbReference type="EC" id="2.7.11.1" evidence="1"/>
<keyword evidence="1" id="KW-0808">Transferase</keyword>
<evidence type="ECO:0000313" key="1">
    <source>
        <dbReference type="EMBL" id="KAH7670389.1"/>
    </source>
</evidence>
<dbReference type="Proteomes" id="UP000827976">
    <property type="component" value="Chromosome 10"/>
</dbReference>
<name>A0ACB7VA35_DIOAL</name>
<organism evidence="1 2">
    <name type="scientific">Dioscorea alata</name>
    <name type="common">Purple yam</name>
    <dbReference type="NCBI Taxonomy" id="55571"/>
    <lineage>
        <taxon>Eukaryota</taxon>
        <taxon>Viridiplantae</taxon>
        <taxon>Streptophyta</taxon>
        <taxon>Embryophyta</taxon>
        <taxon>Tracheophyta</taxon>
        <taxon>Spermatophyta</taxon>
        <taxon>Magnoliopsida</taxon>
        <taxon>Liliopsida</taxon>
        <taxon>Dioscoreales</taxon>
        <taxon>Dioscoreaceae</taxon>
        <taxon>Dioscorea</taxon>
    </lineage>
</organism>
<gene>
    <name evidence="1" type="ORF">IHE45_10G023200</name>
</gene>
<reference evidence="2" key="1">
    <citation type="journal article" date="2022" name="Nat. Commun.">
        <title>Chromosome evolution and the genetic basis of agronomically important traits in greater yam.</title>
        <authorList>
            <person name="Bredeson J.V."/>
            <person name="Lyons J.B."/>
            <person name="Oniyinde I.O."/>
            <person name="Okereke N.R."/>
            <person name="Kolade O."/>
            <person name="Nnabue I."/>
            <person name="Nwadili C.O."/>
            <person name="Hribova E."/>
            <person name="Parker M."/>
            <person name="Nwogha J."/>
            <person name="Shu S."/>
            <person name="Carlson J."/>
            <person name="Kariba R."/>
            <person name="Muthemba S."/>
            <person name="Knop K."/>
            <person name="Barton G.J."/>
            <person name="Sherwood A.V."/>
            <person name="Lopez-Montes A."/>
            <person name="Asiedu R."/>
            <person name="Jamnadass R."/>
            <person name="Muchugi A."/>
            <person name="Goodstein D."/>
            <person name="Egesi C.N."/>
            <person name="Featherston J."/>
            <person name="Asfaw A."/>
            <person name="Simpson G.G."/>
            <person name="Dolezel J."/>
            <person name="Hendre P.S."/>
            <person name="Van Deynze A."/>
            <person name="Kumar P.L."/>
            <person name="Obidiegwu J.E."/>
            <person name="Bhattacharjee R."/>
            <person name="Rokhsar D.S."/>
        </authorList>
    </citation>
    <scope>NUCLEOTIDE SEQUENCE [LARGE SCALE GENOMIC DNA]</scope>
    <source>
        <strain evidence="2">cv. TDa95/00328</strain>
    </source>
</reference>
<proteinExistence type="predicted"/>
<accession>A0ACB7VA35</accession>